<dbReference type="Gene3D" id="3.20.20.70">
    <property type="entry name" value="Aldolase class I"/>
    <property type="match status" value="1"/>
</dbReference>
<comment type="similarity">
    <text evidence="2 9">Belongs to the NAPRTase family.</text>
</comment>
<evidence type="ECO:0000259" key="12">
    <source>
        <dbReference type="Pfam" id="PF17956"/>
    </source>
</evidence>
<dbReference type="Pfam" id="PF17767">
    <property type="entry name" value="NAPRTase_N"/>
    <property type="match status" value="1"/>
</dbReference>
<evidence type="ECO:0000256" key="9">
    <source>
        <dbReference type="RuleBase" id="RU365100"/>
    </source>
</evidence>
<comment type="caution">
    <text evidence="13">The sequence shown here is derived from an EMBL/GenBank/DDBJ whole genome shotgun (WGS) entry which is preliminary data.</text>
</comment>
<evidence type="ECO:0000313" key="14">
    <source>
        <dbReference type="Proteomes" id="UP001519272"/>
    </source>
</evidence>
<evidence type="ECO:0000256" key="2">
    <source>
        <dbReference type="ARBA" id="ARBA00010897"/>
    </source>
</evidence>
<comment type="PTM">
    <text evidence="9">Transiently phosphorylated on a His residue during the reaction cycle. Phosphorylation strongly increases the affinity for substrates and increases the rate of nicotinate D-ribonucleotide production. Dephosphorylation regenerates the low-affinity form of the enzyme, leading to product release.</text>
</comment>
<keyword evidence="14" id="KW-1185">Reference proteome</keyword>
<protein>
    <recommendedName>
        <fullName evidence="3 9">Nicotinate phosphoribosyltransferase</fullName>
        <ecNumber evidence="3 9">6.3.4.21</ecNumber>
    </recommendedName>
</protein>
<dbReference type="CDD" id="cd01570">
    <property type="entry name" value="NAPRTase_A"/>
    <property type="match status" value="1"/>
</dbReference>
<dbReference type="InterPro" id="IPR041619">
    <property type="entry name" value="NAPRTase_C"/>
</dbReference>
<keyword evidence="13" id="KW-0328">Glycosyltransferase</keyword>
<dbReference type="InterPro" id="IPR041525">
    <property type="entry name" value="N/Namide_PRibTrfase"/>
</dbReference>
<dbReference type="Pfam" id="PF17956">
    <property type="entry name" value="NAPRTase_C"/>
    <property type="match status" value="1"/>
</dbReference>
<dbReference type="EC" id="6.3.4.21" evidence="3 9"/>
<keyword evidence="7 9" id="KW-0808">Transferase</keyword>
<reference evidence="13 14" key="1">
    <citation type="submission" date="2021-03" db="EMBL/GenBank/DDBJ databases">
        <title>Genomic Encyclopedia of Type Strains, Phase IV (KMG-IV): sequencing the most valuable type-strain genomes for metagenomic binning, comparative biology and taxonomic classification.</title>
        <authorList>
            <person name="Goeker M."/>
        </authorList>
    </citation>
    <scope>NUCLEOTIDE SEQUENCE [LARGE SCALE GENOMIC DNA]</scope>
    <source>
        <strain evidence="13 14">DSM 14349</strain>
    </source>
</reference>
<dbReference type="NCBIfam" id="NF009131">
    <property type="entry name" value="PRK12484.1"/>
    <property type="match status" value="1"/>
</dbReference>
<evidence type="ECO:0000256" key="5">
    <source>
        <dbReference type="ARBA" id="ARBA00022598"/>
    </source>
</evidence>
<dbReference type="Gene3D" id="3.20.140.10">
    <property type="entry name" value="nicotinate phosphoribosyltransferase"/>
    <property type="match status" value="1"/>
</dbReference>
<keyword evidence="4" id="KW-0597">Phosphoprotein</keyword>
<evidence type="ECO:0000256" key="1">
    <source>
        <dbReference type="ARBA" id="ARBA00004952"/>
    </source>
</evidence>
<feature type="domain" description="Nicotinate/nicotinamide phosphoribosyltransferase" evidence="10">
    <location>
        <begin position="165"/>
        <end position="349"/>
    </location>
</feature>
<dbReference type="InterPro" id="IPR040727">
    <property type="entry name" value="NAPRTase_N"/>
</dbReference>
<evidence type="ECO:0000259" key="10">
    <source>
        <dbReference type="Pfam" id="PF04095"/>
    </source>
</evidence>
<dbReference type="NCBIfam" id="TIGR01513">
    <property type="entry name" value="NAPRTase_put"/>
    <property type="match status" value="1"/>
</dbReference>
<dbReference type="NCBIfam" id="NF006695">
    <property type="entry name" value="PRK09243.1-2"/>
    <property type="match status" value="1"/>
</dbReference>
<dbReference type="SUPFAM" id="SSF54675">
    <property type="entry name" value="Nicotinate/Quinolinate PRTase N-terminal domain-like"/>
    <property type="match status" value="1"/>
</dbReference>
<keyword evidence="5 9" id="KW-0436">Ligase</keyword>
<accession>A0ABS4FSK8</accession>
<evidence type="ECO:0000256" key="7">
    <source>
        <dbReference type="ARBA" id="ARBA00022679"/>
    </source>
</evidence>
<name>A0ABS4FSK8_9BACL</name>
<comment type="pathway">
    <text evidence="1 9">Cofactor biosynthesis; NAD(+) biosynthesis; nicotinate D-ribonucleotide from nicotinate: step 1/1.</text>
</comment>
<evidence type="ECO:0000259" key="11">
    <source>
        <dbReference type="Pfam" id="PF17767"/>
    </source>
</evidence>
<keyword evidence="6 9" id="KW-0662">Pyridine nucleotide biosynthesis</keyword>
<dbReference type="GO" id="GO:0016757">
    <property type="term" value="F:glycosyltransferase activity"/>
    <property type="evidence" value="ECO:0007669"/>
    <property type="project" value="UniProtKB-KW"/>
</dbReference>
<dbReference type="NCBIfam" id="NF006694">
    <property type="entry name" value="PRK09243.1-1"/>
    <property type="match status" value="1"/>
</dbReference>
<gene>
    <name evidence="13" type="ORF">J2Z32_002189</name>
</gene>
<evidence type="ECO:0000313" key="13">
    <source>
        <dbReference type="EMBL" id="MBP1905559.1"/>
    </source>
</evidence>
<dbReference type="Proteomes" id="UP001519272">
    <property type="component" value="Unassembled WGS sequence"/>
</dbReference>
<dbReference type="NCBIfam" id="NF006697">
    <property type="entry name" value="PRK09243.1-4"/>
    <property type="match status" value="1"/>
</dbReference>
<evidence type="ECO:0000256" key="6">
    <source>
        <dbReference type="ARBA" id="ARBA00022642"/>
    </source>
</evidence>
<feature type="domain" description="Nicotinate phosphoribosyltransferase N-terminal" evidence="11">
    <location>
        <begin position="20"/>
        <end position="143"/>
    </location>
</feature>
<dbReference type="PANTHER" id="PTHR11098">
    <property type="entry name" value="NICOTINATE PHOSPHORIBOSYLTRANSFERASE"/>
    <property type="match status" value="1"/>
</dbReference>
<dbReference type="PANTHER" id="PTHR11098:SF1">
    <property type="entry name" value="NICOTINATE PHOSPHORIBOSYLTRANSFERASE"/>
    <property type="match status" value="1"/>
</dbReference>
<evidence type="ECO:0000256" key="8">
    <source>
        <dbReference type="ARBA" id="ARBA00048668"/>
    </source>
</evidence>
<evidence type="ECO:0000256" key="3">
    <source>
        <dbReference type="ARBA" id="ARBA00013236"/>
    </source>
</evidence>
<dbReference type="PIRSF" id="PIRSF000484">
    <property type="entry name" value="NAPRT"/>
    <property type="match status" value="1"/>
</dbReference>
<dbReference type="InterPro" id="IPR013785">
    <property type="entry name" value="Aldolase_TIM"/>
</dbReference>
<evidence type="ECO:0000256" key="4">
    <source>
        <dbReference type="ARBA" id="ARBA00022553"/>
    </source>
</evidence>
<dbReference type="Pfam" id="PF04095">
    <property type="entry name" value="NAPRTase"/>
    <property type="match status" value="1"/>
</dbReference>
<dbReference type="InterPro" id="IPR036068">
    <property type="entry name" value="Nicotinate_pribotase-like_C"/>
</dbReference>
<dbReference type="RefSeq" id="WP_210089189.1">
    <property type="nucleotide sequence ID" value="NZ_JAGGKG010000009.1"/>
</dbReference>
<sequence>MKISEVELPQGKYNDDSLALHTDRYQINMAEGYFRDGIHERKAIFEVYFRKLPFQNGYAIFAGLERVIRYLHDFKFTESDIAYLKEEGYQQDYLDYLKQLTFTGNVYSLREGELVFANVPILRVEAPLAEAQLIETAVLNIINYQTLIATKAARIKQVIGDGVSMEFGTRRAQEMDAAIWGTRAAFIGGFDATSNVRAGKLFDIPVSGTHAHSFVQAYQDEYLAFSKYAEYHQDCVFLVDTYDTLKSGVPNAIKVAQQFGDKINFRGIRLDSGDLAYLSKEARKMLDAAGFNNAKIYASNDLDEYTIMNLKAQGAKIDVWGVGTKLITAYDQPALGAVYKLISIENEYETMVDTIKISANPEKISTPGIKKVYRIINRNNGKSEGDYIALANENPQVEQKLKMFHPVHTYIAKFVTDFEAVELQIPVFLEGKLVYKLPELTEIQSFARGNLDVLWDEYKRMLNPAEYPVNLSQQCWNNKMKLIEAVREKVNASLQA</sequence>
<dbReference type="InterPro" id="IPR006405">
    <property type="entry name" value="Nic_PRibTrfase_pncB"/>
</dbReference>
<dbReference type="EMBL" id="JAGGKG010000009">
    <property type="protein sequence ID" value="MBP1905559.1"/>
    <property type="molecule type" value="Genomic_DNA"/>
</dbReference>
<dbReference type="GO" id="GO:0004516">
    <property type="term" value="F:nicotinate phosphoribosyltransferase activity"/>
    <property type="evidence" value="ECO:0007669"/>
    <property type="project" value="UniProtKB-EC"/>
</dbReference>
<dbReference type="SUPFAM" id="SSF51690">
    <property type="entry name" value="Nicotinate/Quinolinate PRTase C-terminal domain-like"/>
    <property type="match status" value="1"/>
</dbReference>
<proteinExistence type="inferred from homology"/>
<organism evidence="13 14">
    <name type="scientific">Paenibacillus turicensis</name>
    <dbReference type="NCBI Taxonomy" id="160487"/>
    <lineage>
        <taxon>Bacteria</taxon>
        <taxon>Bacillati</taxon>
        <taxon>Bacillota</taxon>
        <taxon>Bacilli</taxon>
        <taxon>Bacillales</taxon>
        <taxon>Paenibacillaceae</taxon>
        <taxon>Paenibacillus</taxon>
    </lineage>
</organism>
<feature type="domain" description="Nicotinate phosphoribosyltransferase C-terminal" evidence="12">
    <location>
        <begin position="370"/>
        <end position="478"/>
    </location>
</feature>
<comment type="catalytic activity">
    <reaction evidence="8 9">
        <text>5-phospho-alpha-D-ribose 1-diphosphate + nicotinate + ATP + H2O = nicotinate beta-D-ribonucleotide + ADP + phosphate + diphosphate</text>
        <dbReference type="Rhea" id="RHEA:36163"/>
        <dbReference type="ChEBI" id="CHEBI:15377"/>
        <dbReference type="ChEBI" id="CHEBI:30616"/>
        <dbReference type="ChEBI" id="CHEBI:32544"/>
        <dbReference type="ChEBI" id="CHEBI:33019"/>
        <dbReference type="ChEBI" id="CHEBI:43474"/>
        <dbReference type="ChEBI" id="CHEBI:57502"/>
        <dbReference type="ChEBI" id="CHEBI:58017"/>
        <dbReference type="ChEBI" id="CHEBI:456216"/>
        <dbReference type="EC" id="6.3.4.21"/>
    </reaction>
</comment>
<comment type="function">
    <text evidence="9">Catalyzes the first step in the biosynthesis of NAD from nicotinic acid, the ATP-dependent synthesis of beta-nicotinate D-ribonucleotide from nicotinate and 5-phospho-D-ribose 1-phosphate.</text>
</comment>
<dbReference type="InterPro" id="IPR007229">
    <property type="entry name" value="Nic_PRibTrfase-Fam"/>
</dbReference>